<dbReference type="Gene3D" id="3.60.21.10">
    <property type="match status" value="1"/>
</dbReference>
<name>A0A7S3NFR3_9STRA</name>
<feature type="chain" id="PRO_5030901261" description="Calcineurin-like phosphoesterase domain-containing protein" evidence="1">
    <location>
        <begin position="21"/>
        <end position="558"/>
    </location>
</feature>
<organism evidence="2">
    <name type="scientific">Aureoumbra lagunensis</name>
    <dbReference type="NCBI Taxonomy" id="44058"/>
    <lineage>
        <taxon>Eukaryota</taxon>
        <taxon>Sar</taxon>
        <taxon>Stramenopiles</taxon>
        <taxon>Ochrophyta</taxon>
        <taxon>Pelagophyceae</taxon>
        <taxon>Pelagomonadales</taxon>
        <taxon>Aureoumbra</taxon>
    </lineage>
</organism>
<sequence>MGVRLVAGFLLCTSSAFVQQQKTANLRSRPLASVQEAAATLPEGENHYTVGILGDLHVDPRDMDDTYAAREHMKALFAKDEYKDANKFLISLGDVGESKDCTETKQLYAGTTACFELVSDYLENFGVPYDVVGGNHDLEGIDEFPTDAANLEAYLKYFKKETPQFCHQVAEKTLLVGLGSTRFRDAEFTSHEVYIDDAQVEWFEQCLKEHSAEDDWRIFVFTHAPIIGSGLRCLQENHVVNGCAWLNHCDRPQRFIDLVRKNSQIKGWFNGHLHLSHDYEDSITFPGGNNRGSCVFVQTGVMRTGSSRDGRRQSRFIRGNEHGFEIYTVNHANNGALRLDATVTYADQCAPGDDRCEIVVFAHDHEDFDHDKWFAAFTPQPDDGCYIEDVSGLINPDGSDMEDMSKPGVVCWWHLKDGAVLGVHGGMMLEYDRSTLAPLGLVVSRDELRGKKVAVIDDGYDGSALILYADGDDRATVVQPNEDGTYWRRIVRNKVHRTREKRRCEAASNWLKERNGPDSQPKVLSSYGPYIGQAGNALGVSTRAHPTTEKELEAMGLL</sequence>
<dbReference type="InterPro" id="IPR029052">
    <property type="entry name" value="Metallo-depent_PP-like"/>
</dbReference>
<dbReference type="AlphaFoldDB" id="A0A7S3NFR3"/>
<evidence type="ECO:0000256" key="1">
    <source>
        <dbReference type="SAM" id="SignalP"/>
    </source>
</evidence>
<dbReference type="SUPFAM" id="SSF56300">
    <property type="entry name" value="Metallo-dependent phosphatases"/>
    <property type="match status" value="1"/>
</dbReference>
<dbReference type="PANTHER" id="PTHR43143">
    <property type="entry name" value="METALLOPHOSPHOESTERASE, CALCINEURIN SUPERFAMILY"/>
    <property type="match status" value="1"/>
</dbReference>
<feature type="signal peptide" evidence="1">
    <location>
        <begin position="1"/>
        <end position="20"/>
    </location>
</feature>
<dbReference type="PANTHER" id="PTHR43143:SF4">
    <property type="entry name" value="CALCINEURIN-LIKE PHOSPHOESTERASE DOMAIN-CONTAINING PROTEIN"/>
    <property type="match status" value="1"/>
</dbReference>
<proteinExistence type="predicted"/>
<keyword evidence="1" id="KW-0732">Signal</keyword>
<evidence type="ECO:0000313" key="2">
    <source>
        <dbReference type="EMBL" id="CAE0364732.1"/>
    </source>
</evidence>
<gene>
    <name evidence="2" type="ORF">ALAG00032_LOCUS5473</name>
</gene>
<evidence type="ECO:0008006" key="3">
    <source>
        <dbReference type="Google" id="ProtNLM"/>
    </source>
</evidence>
<dbReference type="EMBL" id="HBIJ01007747">
    <property type="protein sequence ID" value="CAE0364732.1"/>
    <property type="molecule type" value="Transcribed_RNA"/>
</dbReference>
<reference evidence="2" key="1">
    <citation type="submission" date="2021-01" db="EMBL/GenBank/DDBJ databases">
        <authorList>
            <person name="Corre E."/>
            <person name="Pelletier E."/>
            <person name="Niang G."/>
            <person name="Scheremetjew M."/>
            <person name="Finn R."/>
            <person name="Kale V."/>
            <person name="Holt S."/>
            <person name="Cochrane G."/>
            <person name="Meng A."/>
            <person name="Brown T."/>
            <person name="Cohen L."/>
        </authorList>
    </citation>
    <scope>NUCLEOTIDE SEQUENCE</scope>
    <source>
        <strain evidence="2">CCMP1510</strain>
    </source>
</reference>
<accession>A0A7S3NFR3</accession>
<dbReference type="InterPro" id="IPR051918">
    <property type="entry name" value="STPP_CPPED1"/>
</dbReference>
<protein>
    <recommendedName>
        <fullName evidence="3">Calcineurin-like phosphoesterase domain-containing protein</fullName>
    </recommendedName>
</protein>